<dbReference type="AlphaFoldDB" id="A9V135"/>
<accession>A9V135</accession>
<reference evidence="2 3" key="1">
    <citation type="journal article" date="2008" name="Nature">
        <title>The genome of the choanoflagellate Monosiga brevicollis and the origin of metazoans.</title>
        <authorList>
            <consortium name="JGI Sequencing"/>
            <person name="King N."/>
            <person name="Westbrook M.J."/>
            <person name="Young S.L."/>
            <person name="Kuo A."/>
            <person name="Abedin M."/>
            <person name="Chapman J."/>
            <person name="Fairclough S."/>
            <person name="Hellsten U."/>
            <person name="Isogai Y."/>
            <person name="Letunic I."/>
            <person name="Marr M."/>
            <person name="Pincus D."/>
            <person name="Putnam N."/>
            <person name="Rokas A."/>
            <person name="Wright K.J."/>
            <person name="Zuzow R."/>
            <person name="Dirks W."/>
            <person name="Good M."/>
            <person name="Goodstein D."/>
            <person name="Lemons D."/>
            <person name="Li W."/>
            <person name="Lyons J.B."/>
            <person name="Morris A."/>
            <person name="Nichols S."/>
            <person name="Richter D.J."/>
            <person name="Salamov A."/>
            <person name="Bork P."/>
            <person name="Lim W.A."/>
            <person name="Manning G."/>
            <person name="Miller W.T."/>
            <person name="McGinnis W."/>
            <person name="Shapiro H."/>
            <person name="Tjian R."/>
            <person name="Grigoriev I.V."/>
            <person name="Rokhsar D."/>
        </authorList>
    </citation>
    <scope>NUCLEOTIDE SEQUENCE [LARGE SCALE GENOMIC DNA]</scope>
    <source>
        <strain evidence="3">MX1 / ATCC 50154</strain>
    </source>
</reference>
<protein>
    <recommendedName>
        <fullName evidence="1">C2HC zinc finger plants domain-containing protein</fullName>
    </recommendedName>
</protein>
<evidence type="ECO:0000259" key="1">
    <source>
        <dbReference type="Pfam" id="PF25017"/>
    </source>
</evidence>
<dbReference type="PANTHER" id="PTHR35513">
    <property type="entry name" value="OS02G0158600 PROTEIN"/>
    <property type="match status" value="1"/>
</dbReference>
<dbReference type="Pfam" id="PF25017">
    <property type="entry name" value="zf-C2HC_3"/>
    <property type="match status" value="1"/>
</dbReference>
<feature type="domain" description="C2HC zinc finger plants" evidence="1">
    <location>
        <begin position="193"/>
        <end position="238"/>
    </location>
</feature>
<dbReference type="RefSeq" id="XP_001746351.1">
    <property type="nucleotide sequence ID" value="XM_001746299.1"/>
</dbReference>
<dbReference type="InterPro" id="IPR056971">
    <property type="entry name" value="Znf-C2HC_3"/>
</dbReference>
<organism evidence="2 3">
    <name type="scientific">Monosiga brevicollis</name>
    <name type="common">Choanoflagellate</name>
    <dbReference type="NCBI Taxonomy" id="81824"/>
    <lineage>
        <taxon>Eukaryota</taxon>
        <taxon>Choanoflagellata</taxon>
        <taxon>Craspedida</taxon>
        <taxon>Salpingoecidae</taxon>
        <taxon>Monosiga</taxon>
    </lineage>
</organism>
<evidence type="ECO:0000313" key="2">
    <source>
        <dbReference type="EMBL" id="EDQ88738.1"/>
    </source>
</evidence>
<dbReference type="Proteomes" id="UP000001357">
    <property type="component" value="Unassembled WGS sequence"/>
</dbReference>
<dbReference type="InParanoid" id="A9V135"/>
<dbReference type="eggNOG" id="ENOG502S1TW">
    <property type="taxonomic scope" value="Eukaryota"/>
</dbReference>
<evidence type="ECO:0000313" key="3">
    <source>
        <dbReference type="Proteomes" id="UP000001357"/>
    </source>
</evidence>
<dbReference type="KEGG" id="mbr:MONBRDRAFT_8773"/>
<name>A9V135_MONBE</name>
<keyword evidence="3" id="KW-1185">Reference proteome</keyword>
<sequence>MRCFNNRAGETTHHREMLDGGARKSALVQDAMGARPDRHACPSLSLSTLSGIRLHLLDVSLDHKVEVGTIAPTFLGDPHQQHQIPHLVHEARDLIADERPMAALERLTDALRIIGGERLVMQSLQDARESYWQERAERQGVASARAERQAHMGDLASLFQELLLANVPASPQGTAEPVAEPLPDSYYEGEAQSILAEAEDGQDRLREYATHTSSAVCDACGAVVARRRLDAHRQHWCTDVNTMMNNMHLDRL</sequence>
<dbReference type="EMBL" id="CH991553">
    <property type="protein sequence ID" value="EDQ88738.1"/>
    <property type="molecule type" value="Genomic_DNA"/>
</dbReference>
<proteinExistence type="predicted"/>
<dbReference type="OMA" id="DEHYTYW"/>
<dbReference type="PANTHER" id="PTHR35513:SF1">
    <property type="entry name" value="OS02G0158600 PROTEIN"/>
    <property type="match status" value="1"/>
</dbReference>
<dbReference type="GeneID" id="5891636"/>
<gene>
    <name evidence="2" type="ORF">MONBRDRAFT_8773</name>
</gene>